<dbReference type="Proteomes" id="UP000228976">
    <property type="component" value="Unassembled WGS sequence"/>
</dbReference>
<evidence type="ECO:0000256" key="8">
    <source>
        <dbReference type="ARBA" id="ARBA00022989"/>
    </source>
</evidence>
<evidence type="ECO:0000259" key="13">
    <source>
        <dbReference type="PROSITE" id="PS50885"/>
    </source>
</evidence>
<dbReference type="RefSeq" id="WP_094689813.1">
    <property type="nucleotide sequence ID" value="NZ_JACBYZ010000001.1"/>
</dbReference>
<evidence type="ECO:0000256" key="1">
    <source>
        <dbReference type="ARBA" id="ARBA00000085"/>
    </source>
</evidence>
<evidence type="ECO:0000259" key="12">
    <source>
        <dbReference type="PROSITE" id="PS50109"/>
    </source>
</evidence>
<evidence type="ECO:0000256" key="5">
    <source>
        <dbReference type="ARBA" id="ARBA00022679"/>
    </source>
</evidence>
<dbReference type="Pfam" id="PF02518">
    <property type="entry name" value="HATPase_c"/>
    <property type="match status" value="1"/>
</dbReference>
<feature type="domain" description="HAMP" evidence="13">
    <location>
        <begin position="204"/>
        <end position="257"/>
    </location>
</feature>
<keyword evidence="8 11" id="KW-1133">Transmembrane helix</keyword>
<organism evidence="14 15">
    <name type="scientific">Aeriscardovia aeriphila</name>
    <dbReference type="NCBI Taxonomy" id="218139"/>
    <lineage>
        <taxon>Bacteria</taxon>
        <taxon>Bacillati</taxon>
        <taxon>Actinomycetota</taxon>
        <taxon>Actinomycetes</taxon>
        <taxon>Bifidobacteriales</taxon>
        <taxon>Bifidobacteriaceae</taxon>
        <taxon>Aeriscardovia</taxon>
    </lineage>
</organism>
<dbReference type="Gene3D" id="6.10.340.10">
    <property type="match status" value="1"/>
</dbReference>
<dbReference type="Pfam" id="PF00512">
    <property type="entry name" value="HisKA"/>
    <property type="match status" value="1"/>
</dbReference>
<comment type="subcellular location">
    <subcellularLocation>
        <location evidence="2">Cell membrane</location>
    </subcellularLocation>
</comment>
<keyword evidence="7 14" id="KW-0418">Kinase</keyword>
<dbReference type="SMART" id="SM00387">
    <property type="entry name" value="HATPase_c"/>
    <property type="match status" value="1"/>
</dbReference>
<evidence type="ECO:0000256" key="4">
    <source>
        <dbReference type="ARBA" id="ARBA00022553"/>
    </source>
</evidence>
<accession>A0A261FAV1</accession>
<dbReference type="InterPro" id="IPR036890">
    <property type="entry name" value="HATPase_C_sf"/>
</dbReference>
<name>A0A261FAV1_9BIFI</name>
<dbReference type="SUPFAM" id="SSF47384">
    <property type="entry name" value="Homodimeric domain of signal transducing histidine kinase"/>
    <property type="match status" value="1"/>
</dbReference>
<dbReference type="EC" id="2.7.13.3" evidence="3"/>
<comment type="catalytic activity">
    <reaction evidence="1">
        <text>ATP + protein L-histidine = ADP + protein N-phospho-L-histidine.</text>
        <dbReference type="EC" id="2.7.13.3"/>
    </reaction>
</comment>
<dbReference type="EMBL" id="MWWU01000002">
    <property type="protein sequence ID" value="OZG56269.1"/>
    <property type="molecule type" value="Genomic_DNA"/>
</dbReference>
<evidence type="ECO:0000256" key="3">
    <source>
        <dbReference type="ARBA" id="ARBA00012438"/>
    </source>
</evidence>
<evidence type="ECO:0000256" key="2">
    <source>
        <dbReference type="ARBA" id="ARBA00004236"/>
    </source>
</evidence>
<dbReference type="Gene3D" id="1.10.287.130">
    <property type="match status" value="1"/>
</dbReference>
<dbReference type="InterPro" id="IPR003660">
    <property type="entry name" value="HAMP_dom"/>
</dbReference>
<dbReference type="InterPro" id="IPR003661">
    <property type="entry name" value="HisK_dim/P_dom"/>
</dbReference>
<dbReference type="GO" id="GO:0005886">
    <property type="term" value="C:plasma membrane"/>
    <property type="evidence" value="ECO:0007669"/>
    <property type="project" value="UniProtKB-SubCell"/>
</dbReference>
<evidence type="ECO:0000256" key="7">
    <source>
        <dbReference type="ARBA" id="ARBA00022777"/>
    </source>
</evidence>
<dbReference type="InterPro" id="IPR004358">
    <property type="entry name" value="Sig_transdc_His_kin-like_C"/>
</dbReference>
<comment type="caution">
    <text evidence="14">The sequence shown here is derived from an EMBL/GenBank/DDBJ whole genome shotgun (WGS) entry which is preliminary data.</text>
</comment>
<dbReference type="InterPro" id="IPR003594">
    <property type="entry name" value="HATPase_dom"/>
</dbReference>
<dbReference type="SMART" id="SM00388">
    <property type="entry name" value="HisKA"/>
    <property type="match status" value="1"/>
</dbReference>
<reference evidence="14 15" key="1">
    <citation type="journal article" date="2017" name="BMC Genomics">
        <title>Comparative genomic and phylogenomic analyses of the Bifidobacteriaceae family.</title>
        <authorList>
            <person name="Lugli G.A."/>
            <person name="Milani C."/>
            <person name="Turroni F."/>
            <person name="Duranti S."/>
            <person name="Mancabelli L."/>
            <person name="Mangifesta M."/>
            <person name="Ferrario C."/>
            <person name="Modesto M."/>
            <person name="Mattarelli P."/>
            <person name="Jiri K."/>
            <person name="van Sinderen D."/>
            <person name="Ventura M."/>
        </authorList>
    </citation>
    <scope>NUCLEOTIDE SEQUENCE [LARGE SCALE GENOMIC DNA]</scope>
    <source>
        <strain evidence="14 15">LMG 21773</strain>
    </source>
</reference>
<dbReference type="GO" id="GO:0000155">
    <property type="term" value="F:phosphorelay sensor kinase activity"/>
    <property type="evidence" value="ECO:0007669"/>
    <property type="project" value="InterPro"/>
</dbReference>
<keyword evidence="9" id="KW-0902">Two-component regulatory system</keyword>
<evidence type="ECO:0000256" key="9">
    <source>
        <dbReference type="ARBA" id="ARBA00023012"/>
    </source>
</evidence>
<dbReference type="Pfam" id="PF00672">
    <property type="entry name" value="HAMP"/>
    <property type="match status" value="1"/>
</dbReference>
<proteinExistence type="predicted"/>
<dbReference type="InterPro" id="IPR036097">
    <property type="entry name" value="HisK_dim/P_sf"/>
</dbReference>
<dbReference type="OrthoDB" id="9786919at2"/>
<dbReference type="PANTHER" id="PTHR45436:SF5">
    <property type="entry name" value="SENSOR HISTIDINE KINASE TRCS"/>
    <property type="match status" value="1"/>
</dbReference>
<dbReference type="FunFam" id="1.10.287.130:FF:000001">
    <property type="entry name" value="Two-component sensor histidine kinase"/>
    <property type="match status" value="1"/>
</dbReference>
<dbReference type="PROSITE" id="PS50885">
    <property type="entry name" value="HAMP"/>
    <property type="match status" value="1"/>
</dbReference>
<keyword evidence="10 11" id="KW-0472">Membrane</keyword>
<dbReference type="SUPFAM" id="SSF158472">
    <property type="entry name" value="HAMP domain-like"/>
    <property type="match status" value="1"/>
</dbReference>
<dbReference type="PANTHER" id="PTHR45436">
    <property type="entry name" value="SENSOR HISTIDINE KINASE YKOH"/>
    <property type="match status" value="1"/>
</dbReference>
<dbReference type="PROSITE" id="PS50109">
    <property type="entry name" value="HIS_KIN"/>
    <property type="match status" value="1"/>
</dbReference>
<evidence type="ECO:0000256" key="6">
    <source>
        <dbReference type="ARBA" id="ARBA00022692"/>
    </source>
</evidence>
<gene>
    <name evidence="14" type="ORF">AEAE_0757</name>
</gene>
<feature type="domain" description="Histidine kinase" evidence="12">
    <location>
        <begin position="272"/>
        <end position="572"/>
    </location>
</feature>
<dbReference type="CDD" id="cd06225">
    <property type="entry name" value="HAMP"/>
    <property type="match status" value="1"/>
</dbReference>
<evidence type="ECO:0000256" key="10">
    <source>
        <dbReference type="ARBA" id="ARBA00023136"/>
    </source>
</evidence>
<evidence type="ECO:0000313" key="15">
    <source>
        <dbReference type="Proteomes" id="UP000228976"/>
    </source>
</evidence>
<dbReference type="AlphaFoldDB" id="A0A261FAV1"/>
<dbReference type="Gene3D" id="3.30.565.10">
    <property type="entry name" value="Histidine kinase-like ATPase, C-terminal domain"/>
    <property type="match status" value="1"/>
</dbReference>
<dbReference type="CDD" id="cd00082">
    <property type="entry name" value="HisKA"/>
    <property type="match status" value="1"/>
</dbReference>
<sequence>MLRKALHLDSISLSTQLICLLLFLLSVGLSAAGVATRQMVWGYMLERTDQQLERQASLVISSVSQLSSSDPANHALTEYFLQIRDGSNKIISTPLSPSTHDGAVIWPSLPASGSSASFGFGQPVTVSAQLIKRGSGTLSVQDAASWRVIKLKWVDTENDTSGIAYLGLSLADALDTSSAISRYFILVVFAILIIAMGLGTAVISRTLQPLKKIEKTAAAIAAGDLSQRVPSAPVSTEIGSLSASLNTMLSRIEESFQEEERTNAKMKQFVSDASHELRTPLAVIHGNAELYHMHAGLPVEERIEVAEKSLDNIERSASRMTLLVEDLLSLARMDEGRGVDRNQQVRLDELLLDSAEDLHALDPSRHIRVGELTYKMGGRMLPAQTGNEQASGKKKKQAPVYIPTAEPQFSEGKLSEITLRGDSQRLRQVITNIVGNIHRYTPSDSPVEIALGHVSAQIEPQVVKKLQPQASTTQQMEYAIAMATNPQADPASIHPYAVIRISDHGPGVSEDSLSKLYERFYTADASRARERGGTGLGMAIALSVVKAHSGAIVASTTDGGGLTHTIYLPTQEMSSSGNLNTHEA</sequence>
<feature type="transmembrane region" description="Helical" evidence="11">
    <location>
        <begin position="183"/>
        <end position="203"/>
    </location>
</feature>
<dbReference type="PRINTS" id="PR00344">
    <property type="entry name" value="BCTRLSENSOR"/>
</dbReference>
<dbReference type="SMART" id="SM00304">
    <property type="entry name" value="HAMP"/>
    <property type="match status" value="1"/>
</dbReference>
<dbReference type="InterPro" id="IPR005467">
    <property type="entry name" value="His_kinase_dom"/>
</dbReference>
<dbReference type="InterPro" id="IPR050428">
    <property type="entry name" value="TCS_sensor_his_kinase"/>
</dbReference>
<protein>
    <recommendedName>
        <fullName evidence="3">histidine kinase</fullName>
        <ecNumber evidence="3">2.7.13.3</ecNumber>
    </recommendedName>
</protein>
<dbReference type="SUPFAM" id="SSF55874">
    <property type="entry name" value="ATPase domain of HSP90 chaperone/DNA topoisomerase II/histidine kinase"/>
    <property type="match status" value="1"/>
</dbReference>
<keyword evidence="4" id="KW-0597">Phosphoprotein</keyword>
<keyword evidence="6 11" id="KW-0812">Transmembrane</keyword>
<keyword evidence="5" id="KW-0808">Transferase</keyword>
<evidence type="ECO:0000313" key="14">
    <source>
        <dbReference type="EMBL" id="OZG56269.1"/>
    </source>
</evidence>
<evidence type="ECO:0000256" key="11">
    <source>
        <dbReference type="SAM" id="Phobius"/>
    </source>
</evidence>
<keyword evidence="15" id="KW-1185">Reference proteome</keyword>